<dbReference type="Pfam" id="PF01926">
    <property type="entry name" value="MMR_HSR1"/>
    <property type="match status" value="1"/>
</dbReference>
<dbReference type="VEuPathDB" id="MicrosporidiaDB:ECU08_0240"/>
<protein>
    <submittedName>
        <fullName evidence="7">GTP binding protein</fullName>
    </submittedName>
</protein>
<dbReference type="PANTHER" id="PTHR45709">
    <property type="entry name" value="LARGE SUBUNIT GTPASE 1 HOMOLOG-RELATED"/>
    <property type="match status" value="1"/>
</dbReference>
<keyword evidence="4" id="KW-0378">Hydrolase</keyword>
<evidence type="ECO:0000256" key="2">
    <source>
        <dbReference type="ARBA" id="ARBA00022490"/>
    </source>
</evidence>
<comment type="subcellular location">
    <subcellularLocation>
        <location evidence="1">Cytoplasm</location>
    </subcellularLocation>
</comment>
<dbReference type="PROSITE" id="PS51721">
    <property type="entry name" value="G_CP"/>
    <property type="match status" value="1"/>
</dbReference>
<dbReference type="SUPFAM" id="SSF52540">
    <property type="entry name" value="P-loop containing nucleoside triphosphate hydrolases"/>
    <property type="match status" value="1"/>
</dbReference>
<dbReference type="CDD" id="cd01857">
    <property type="entry name" value="HSR1_MMR1"/>
    <property type="match status" value="1"/>
</dbReference>
<dbReference type="VEuPathDB" id="MicrosporidiaDB:AEWD_080160"/>
<dbReference type="VEuPathDB" id="MicrosporidiaDB:AEWR_080210"/>
<dbReference type="AlphaFoldDB" id="M1K766"/>
<dbReference type="PANTHER" id="PTHR45709:SF2">
    <property type="entry name" value="LARGE SUBUNIT GTPASE 1 HOMOLOG"/>
    <property type="match status" value="1"/>
</dbReference>
<evidence type="ECO:0000256" key="5">
    <source>
        <dbReference type="ARBA" id="ARBA00023134"/>
    </source>
</evidence>
<gene>
    <name evidence="7" type="ORF">ECU08_0240</name>
</gene>
<keyword evidence="3" id="KW-0547">Nucleotide-binding</keyword>
<sequence>MSMEPARALVFIEKQQCVEPRVPNCLEYQMLVSKSLVGMKVEWGKLIIEKRFGGKKKVSPRIQRCSATEYSGMEKLSEELSIRNKKISGGRPAGVMEEPEDQSEVDIAVERLMPALDFSRTIPPRTPHEEVGKEIFKEVEKKVFDLWKGRQKHSVFERNIEIWRQLWITCERSDVIIQIVDARNPRFFLNDDVRKLYPGKEHVLLVNKADLSPSRTVIEGYRCFYYSALDDNRLLEFILEYRGKTVGFVGYPNVGKSSTINSIMNSKRVKVSQTPGKTKHIQTIQVESGPCLLDCPGLVFPGHDKISLILHGILNVDQLLDLNSSLDYIVEFIGINKLCRFYSLRGFYNDSRQSKGANYINLMSTTKGWTASRCLKTIVKDFASGKIHYDKADGDDPEAMFDWYEKEVIM</sequence>
<dbReference type="InterPro" id="IPR043358">
    <property type="entry name" value="GNL1-like"/>
</dbReference>
<keyword evidence="5" id="KW-0342">GTP-binding</keyword>
<dbReference type="VEuPathDB" id="MicrosporidiaDB:AEWQ_080200"/>
<reference evidence="7" key="1">
    <citation type="journal article" date="2013" name="Eukaryot. Cell">
        <title>Extremely Reduced Levels of Heterozygosity in the Vertebrate Pathogen Encephalitozoon cuniculi.</title>
        <authorList>
            <person name="Selman M."/>
            <person name="Sak B."/>
            <person name="Kvac M."/>
            <person name="Farinelli L."/>
            <person name="Weiss L.M."/>
            <person name="Corradi N."/>
        </authorList>
    </citation>
    <scope>NUCLEOTIDE SEQUENCE</scope>
</reference>
<keyword evidence="2" id="KW-0963">Cytoplasm</keyword>
<dbReference type="InterPro" id="IPR006073">
    <property type="entry name" value="GTP-bd"/>
</dbReference>
<proteinExistence type="predicted"/>
<dbReference type="Gene3D" id="3.40.50.300">
    <property type="entry name" value="P-loop containing nucleotide triphosphate hydrolases"/>
    <property type="match status" value="1"/>
</dbReference>
<accession>M1K766</accession>
<evidence type="ECO:0000256" key="3">
    <source>
        <dbReference type="ARBA" id="ARBA00022741"/>
    </source>
</evidence>
<dbReference type="EMBL" id="KC513605">
    <property type="protein sequence ID" value="AGE95057.1"/>
    <property type="molecule type" value="Genomic_DNA"/>
</dbReference>
<evidence type="ECO:0000313" key="7">
    <source>
        <dbReference type="EMBL" id="AGE95057.1"/>
    </source>
</evidence>
<dbReference type="VEuPathDB" id="MicrosporidiaDB:M970_080210"/>
<dbReference type="GO" id="GO:0003924">
    <property type="term" value="F:GTPase activity"/>
    <property type="evidence" value="ECO:0007669"/>
    <property type="project" value="InterPro"/>
</dbReference>
<dbReference type="InterPro" id="IPR027417">
    <property type="entry name" value="P-loop_NTPase"/>
</dbReference>
<organism evidence="7">
    <name type="scientific">Encephalitozoon cuniculi</name>
    <name type="common">Microsporidian parasite</name>
    <dbReference type="NCBI Taxonomy" id="6035"/>
    <lineage>
        <taxon>Eukaryota</taxon>
        <taxon>Fungi</taxon>
        <taxon>Fungi incertae sedis</taxon>
        <taxon>Microsporidia</taxon>
        <taxon>Unikaryonidae</taxon>
        <taxon>Encephalitozoon</taxon>
    </lineage>
</organism>
<feature type="domain" description="CP-type G" evidence="6">
    <location>
        <begin position="163"/>
        <end position="301"/>
    </location>
</feature>
<dbReference type="PRINTS" id="PR00326">
    <property type="entry name" value="GTP1OBG"/>
</dbReference>
<evidence type="ECO:0000259" key="6">
    <source>
        <dbReference type="PROSITE" id="PS51721"/>
    </source>
</evidence>
<evidence type="ECO:0000256" key="1">
    <source>
        <dbReference type="ARBA" id="ARBA00004496"/>
    </source>
</evidence>
<dbReference type="GO" id="GO:0005525">
    <property type="term" value="F:GTP binding"/>
    <property type="evidence" value="ECO:0007669"/>
    <property type="project" value="UniProtKB-KW"/>
</dbReference>
<name>M1K766_ENCCN</name>
<dbReference type="InterPro" id="IPR030378">
    <property type="entry name" value="G_CP_dom"/>
</dbReference>
<evidence type="ECO:0000256" key="4">
    <source>
        <dbReference type="ARBA" id="ARBA00022801"/>
    </source>
</evidence>